<dbReference type="Proteomes" id="UP000594759">
    <property type="component" value="Chromosome"/>
</dbReference>
<keyword evidence="2" id="KW-0472">Membrane</keyword>
<evidence type="ECO:0000256" key="2">
    <source>
        <dbReference type="SAM" id="Phobius"/>
    </source>
</evidence>
<evidence type="ECO:0000313" key="3">
    <source>
        <dbReference type="EMBL" id="QPH40530.1"/>
    </source>
</evidence>
<keyword evidence="2" id="KW-0812">Transmembrane</keyword>
<sequence length="83" mass="9431">MSAEENNQDETSTSTREKPIASGVRSEYRHYEGDEHYAPIVCESKVFPSKDENDKPMATTGSRLIKWIIFLIALALAAYFMSR</sequence>
<name>A0A7S9L117_9SPHI</name>
<protein>
    <submittedName>
        <fullName evidence="3">Uncharacterized protein</fullName>
    </submittedName>
</protein>
<feature type="region of interest" description="Disordered" evidence="1">
    <location>
        <begin position="1"/>
        <end position="25"/>
    </location>
</feature>
<accession>A0A7S9L117</accession>
<evidence type="ECO:0000313" key="4">
    <source>
        <dbReference type="Proteomes" id="UP000594759"/>
    </source>
</evidence>
<dbReference type="RefSeq" id="WP_196099984.1">
    <property type="nucleotide sequence ID" value="NZ_CP064939.1"/>
</dbReference>
<keyword evidence="4" id="KW-1185">Reference proteome</keyword>
<proteinExistence type="predicted"/>
<dbReference type="EMBL" id="CP064939">
    <property type="protein sequence ID" value="QPH40530.1"/>
    <property type="molecule type" value="Genomic_DNA"/>
</dbReference>
<dbReference type="AlphaFoldDB" id="A0A7S9L117"/>
<gene>
    <name evidence="3" type="ORF">IZT61_04415</name>
</gene>
<keyword evidence="2" id="KW-1133">Transmembrane helix</keyword>
<dbReference type="KEGG" id="pex:IZT61_04415"/>
<organism evidence="3 4">
    <name type="scientific">Pedobacter endophyticus</name>
    <dbReference type="NCBI Taxonomy" id="2789740"/>
    <lineage>
        <taxon>Bacteria</taxon>
        <taxon>Pseudomonadati</taxon>
        <taxon>Bacteroidota</taxon>
        <taxon>Sphingobacteriia</taxon>
        <taxon>Sphingobacteriales</taxon>
        <taxon>Sphingobacteriaceae</taxon>
        <taxon>Pedobacter</taxon>
    </lineage>
</organism>
<feature type="transmembrane region" description="Helical" evidence="2">
    <location>
        <begin position="64"/>
        <end position="81"/>
    </location>
</feature>
<evidence type="ECO:0000256" key="1">
    <source>
        <dbReference type="SAM" id="MobiDB-lite"/>
    </source>
</evidence>
<reference evidence="3 4" key="1">
    <citation type="submission" date="2020-11" db="EMBL/GenBank/DDBJ databases">
        <title>Pedobacter endophytica, an endophytic bacteria isolated form Carex pumila.</title>
        <authorList>
            <person name="Peng Y."/>
            <person name="Jiang L."/>
            <person name="Lee J."/>
        </authorList>
    </citation>
    <scope>NUCLEOTIDE SEQUENCE [LARGE SCALE GENOMIC DNA]</scope>
    <source>
        <strain evidence="3 4">JBR3-12</strain>
    </source>
</reference>